<keyword evidence="2" id="KW-1185">Reference proteome</keyword>
<evidence type="ECO:0000313" key="1">
    <source>
        <dbReference type="EnsemblPlants" id="PGSC0003DMT400071791"/>
    </source>
</evidence>
<organism evidence="1 2">
    <name type="scientific">Solanum tuberosum</name>
    <name type="common">Potato</name>
    <dbReference type="NCBI Taxonomy" id="4113"/>
    <lineage>
        <taxon>Eukaryota</taxon>
        <taxon>Viridiplantae</taxon>
        <taxon>Streptophyta</taxon>
        <taxon>Embryophyta</taxon>
        <taxon>Tracheophyta</taxon>
        <taxon>Spermatophyta</taxon>
        <taxon>Magnoliopsida</taxon>
        <taxon>eudicotyledons</taxon>
        <taxon>Gunneridae</taxon>
        <taxon>Pentapetalae</taxon>
        <taxon>asterids</taxon>
        <taxon>lamiids</taxon>
        <taxon>Solanales</taxon>
        <taxon>Solanaceae</taxon>
        <taxon>Solanoideae</taxon>
        <taxon>Solaneae</taxon>
        <taxon>Solanum</taxon>
    </lineage>
</organism>
<evidence type="ECO:0000313" key="2">
    <source>
        <dbReference type="Proteomes" id="UP000011115"/>
    </source>
</evidence>
<sequence>MLSYPFTDYELKIFCAYSYILKHMQPEEEAVISSLKQLYASNNNFSAEDISVRRKDWIEVVNFFPLKLIVSN</sequence>
<dbReference type="EnsemblPlants" id="PGSC0003DMT400071790">
    <property type="protein sequence ID" value="PGSC0003DMT400071790"/>
    <property type="gene ID" value="PGSC0003DMG400027930"/>
</dbReference>
<dbReference type="HOGENOM" id="CLU_2727144_0_0_1"/>
<reference evidence="2" key="1">
    <citation type="journal article" date="2011" name="Nature">
        <title>Genome sequence and analysis of the tuber crop potato.</title>
        <authorList>
            <consortium name="The Potato Genome Sequencing Consortium"/>
        </authorList>
    </citation>
    <scope>NUCLEOTIDE SEQUENCE [LARGE SCALE GENOMIC DNA]</scope>
    <source>
        <strain evidence="2">cv. DM1-3 516 R44</strain>
    </source>
</reference>
<dbReference type="EnsemblPlants" id="PGSC0003DMT400071791">
    <property type="protein sequence ID" value="PGSC0003DMT400071791"/>
    <property type="gene ID" value="PGSC0003DMG400027930"/>
</dbReference>
<dbReference type="Gramene" id="PGSC0003DMT400071790">
    <property type="protein sequence ID" value="PGSC0003DMT400071790"/>
    <property type="gene ID" value="PGSC0003DMG400027930"/>
</dbReference>
<proteinExistence type="predicted"/>
<accession>M1CPB1</accession>
<name>M1CPB1_SOLTU</name>
<dbReference type="Gramene" id="PGSC0003DMT400071791">
    <property type="protein sequence ID" value="PGSC0003DMT400071791"/>
    <property type="gene ID" value="PGSC0003DMG400027930"/>
</dbReference>
<protein>
    <submittedName>
        <fullName evidence="1">Uncharacterized protein</fullName>
    </submittedName>
</protein>
<reference evidence="1" key="2">
    <citation type="submission" date="2015-06" db="UniProtKB">
        <authorList>
            <consortium name="EnsemblPlants"/>
        </authorList>
    </citation>
    <scope>IDENTIFICATION</scope>
    <source>
        <strain evidence="1">DM1-3 516 R44</strain>
    </source>
</reference>
<dbReference type="PaxDb" id="4113-PGSC0003DMT400071791"/>
<dbReference type="AlphaFoldDB" id="M1CPB1"/>
<dbReference type="InParanoid" id="M1CPB1"/>
<dbReference type="Proteomes" id="UP000011115">
    <property type="component" value="Unassembled WGS sequence"/>
</dbReference>